<proteinExistence type="predicted"/>
<dbReference type="NCBIfam" id="TIGR03406">
    <property type="entry name" value="FeS_long_SufT"/>
    <property type="match status" value="1"/>
</dbReference>
<dbReference type="InterPro" id="IPR017776">
    <property type="entry name" value="FeS_assembly_SufT_put"/>
</dbReference>
<dbReference type="InterPro" id="IPR034904">
    <property type="entry name" value="FSCA_dom_sf"/>
</dbReference>
<name>A0A918U082_9BACT</name>
<dbReference type="SUPFAM" id="SSF117916">
    <property type="entry name" value="Fe-S cluster assembly (FSCA) domain-like"/>
    <property type="match status" value="1"/>
</dbReference>
<accession>A0A918U082</accession>
<organism evidence="2 3">
    <name type="scientific">Roseibacillus persicicus</name>
    <dbReference type="NCBI Taxonomy" id="454148"/>
    <lineage>
        <taxon>Bacteria</taxon>
        <taxon>Pseudomonadati</taxon>
        <taxon>Verrucomicrobiota</taxon>
        <taxon>Verrucomicrobiia</taxon>
        <taxon>Verrucomicrobiales</taxon>
        <taxon>Verrucomicrobiaceae</taxon>
        <taxon>Roseibacillus</taxon>
    </lineage>
</organism>
<feature type="domain" description="MIP18 family-like" evidence="1">
    <location>
        <begin position="82"/>
        <end position="160"/>
    </location>
</feature>
<dbReference type="AlphaFoldDB" id="A0A918U082"/>
<dbReference type="InterPro" id="IPR002744">
    <property type="entry name" value="MIP18-like"/>
</dbReference>
<evidence type="ECO:0000259" key="1">
    <source>
        <dbReference type="Pfam" id="PF01883"/>
    </source>
</evidence>
<protein>
    <submittedName>
        <fullName evidence="2">Fe-S cluster assembly protein SufT</fullName>
    </submittedName>
</protein>
<reference evidence="2" key="1">
    <citation type="journal article" date="2014" name="Int. J. Syst. Evol. Microbiol.">
        <title>Complete genome sequence of Corynebacterium casei LMG S-19264T (=DSM 44701T), isolated from a smear-ripened cheese.</title>
        <authorList>
            <consortium name="US DOE Joint Genome Institute (JGI-PGF)"/>
            <person name="Walter F."/>
            <person name="Albersmeier A."/>
            <person name="Kalinowski J."/>
            <person name="Ruckert C."/>
        </authorList>
    </citation>
    <scope>NUCLEOTIDE SEQUENCE</scope>
    <source>
        <strain evidence="2">KCTC 12988</strain>
    </source>
</reference>
<sequence length="182" mass="19503">MNEEIALSREVTAIQIPSGDSITLPAGTPVVVTQTLGGTYTVATSAGLARISSDDTDALGIDLEAKKEKAAEDEAMANASLEEQIWHQMKQVYDPEIPVDIVNLGLVYDCAIDDSDPEAVKVHVKMTLTAPGCGMGPVIAADAQARIMTLDNIENAEVEVVWEPAWNQDMISEEGKMKLGMM</sequence>
<comment type="caution">
    <text evidence="2">The sequence shown here is derived from an EMBL/GenBank/DDBJ whole genome shotgun (WGS) entry which is preliminary data.</text>
</comment>
<dbReference type="Pfam" id="PF01883">
    <property type="entry name" value="FeS_assembly_P"/>
    <property type="match status" value="1"/>
</dbReference>
<evidence type="ECO:0000313" key="2">
    <source>
        <dbReference type="EMBL" id="GHC64657.1"/>
    </source>
</evidence>
<keyword evidence="3" id="KW-1185">Reference proteome</keyword>
<dbReference type="PANTHER" id="PTHR42831">
    <property type="entry name" value="FE-S PROTEIN MATURATION AUXILIARY FACTOR YITW"/>
    <property type="match status" value="1"/>
</dbReference>
<dbReference type="Gene3D" id="3.30.300.130">
    <property type="entry name" value="Fe-S cluster assembly (FSCA)"/>
    <property type="match status" value="1"/>
</dbReference>
<evidence type="ECO:0000313" key="3">
    <source>
        <dbReference type="Proteomes" id="UP000644507"/>
    </source>
</evidence>
<reference evidence="2" key="2">
    <citation type="submission" date="2020-09" db="EMBL/GenBank/DDBJ databases">
        <authorList>
            <person name="Sun Q."/>
            <person name="Kim S."/>
        </authorList>
    </citation>
    <scope>NUCLEOTIDE SEQUENCE</scope>
    <source>
        <strain evidence="2">KCTC 12988</strain>
    </source>
</reference>
<dbReference type="EMBL" id="BMXI01000018">
    <property type="protein sequence ID" value="GHC64657.1"/>
    <property type="molecule type" value="Genomic_DNA"/>
</dbReference>
<dbReference type="RefSeq" id="WP_189573113.1">
    <property type="nucleotide sequence ID" value="NZ_BMXI01000018.1"/>
</dbReference>
<dbReference type="InterPro" id="IPR052339">
    <property type="entry name" value="Fe-S_Maturation_MIP18"/>
</dbReference>
<dbReference type="PANTHER" id="PTHR42831:SF1">
    <property type="entry name" value="FE-S PROTEIN MATURATION AUXILIARY FACTOR YITW"/>
    <property type="match status" value="1"/>
</dbReference>
<gene>
    <name evidence="2" type="ORF">GCM10007100_35360</name>
</gene>
<dbReference type="Proteomes" id="UP000644507">
    <property type="component" value="Unassembled WGS sequence"/>
</dbReference>